<dbReference type="RefSeq" id="WP_238394307.1">
    <property type="nucleotide sequence ID" value="NZ_JBHTKN010000002.1"/>
</dbReference>
<keyword evidence="1" id="KW-0472">Membrane</keyword>
<comment type="caution">
    <text evidence="2">The sequence shown here is derived from an EMBL/GenBank/DDBJ whole genome shotgun (WGS) entry which is preliminary data.</text>
</comment>
<keyword evidence="1" id="KW-0812">Transmembrane</keyword>
<feature type="transmembrane region" description="Helical" evidence="1">
    <location>
        <begin position="47"/>
        <end position="75"/>
    </location>
</feature>
<name>A0ABW3LUZ4_9GAMM</name>
<keyword evidence="1" id="KW-1133">Transmembrane helix</keyword>
<organism evidence="2 3">
    <name type="scientific">Pseudoxanthomonas kaohsiungensis</name>
    <dbReference type="NCBI Taxonomy" id="283923"/>
    <lineage>
        <taxon>Bacteria</taxon>
        <taxon>Pseudomonadati</taxon>
        <taxon>Pseudomonadota</taxon>
        <taxon>Gammaproteobacteria</taxon>
        <taxon>Lysobacterales</taxon>
        <taxon>Lysobacteraceae</taxon>
        <taxon>Pseudoxanthomonas</taxon>
    </lineage>
</organism>
<dbReference type="EMBL" id="JBHTKN010000002">
    <property type="protein sequence ID" value="MFD1041810.1"/>
    <property type="molecule type" value="Genomic_DNA"/>
</dbReference>
<evidence type="ECO:0000313" key="3">
    <source>
        <dbReference type="Proteomes" id="UP001597033"/>
    </source>
</evidence>
<gene>
    <name evidence="2" type="ORF">ACFQ2N_05535</name>
</gene>
<evidence type="ECO:0000256" key="1">
    <source>
        <dbReference type="SAM" id="Phobius"/>
    </source>
</evidence>
<feature type="transmembrane region" description="Helical" evidence="1">
    <location>
        <begin position="87"/>
        <end position="107"/>
    </location>
</feature>
<sequence length="123" mass="12466">MTQPLMPLFPRGSPGAGLLALRLGVLAGMLACNPLAGLPLPSPVSGFLTGIAALGLVLGLFTSWIAWLAGACALLGLVQAMPDARAIALAAQGLSVVALALLGPGAYSMDALFFGRRIVRIDE</sequence>
<protein>
    <submittedName>
        <fullName evidence="2">Uncharacterized protein</fullName>
    </submittedName>
</protein>
<proteinExistence type="predicted"/>
<dbReference type="Proteomes" id="UP001597033">
    <property type="component" value="Unassembled WGS sequence"/>
</dbReference>
<accession>A0ABW3LUZ4</accession>
<keyword evidence="3" id="KW-1185">Reference proteome</keyword>
<reference evidence="3" key="1">
    <citation type="journal article" date="2019" name="Int. J. Syst. Evol. Microbiol.">
        <title>The Global Catalogue of Microorganisms (GCM) 10K type strain sequencing project: providing services to taxonomists for standard genome sequencing and annotation.</title>
        <authorList>
            <consortium name="The Broad Institute Genomics Platform"/>
            <consortium name="The Broad Institute Genome Sequencing Center for Infectious Disease"/>
            <person name="Wu L."/>
            <person name="Ma J."/>
        </authorList>
    </citation>
    <scope>NUCLEOTIDE SEQUENCE [LARGE SCALE GENOMIC DNA]</scope>
    <source>
        <strain evidence="3">CCUG 55854</strain>
    </source>
</reference>
<evidence type="ECO:0000313" key="2">
    <source>
        <dbReference type="EMBL" id="MFD1041810.1"/>
    </source>
</evidence>